<proteinExistence type="inferred from homology"/>
<dbReference type="PRINTS" id="PR00707">
    <property type="entry name" value="UBCTHYDRLASE"/>
</dbReference>
<keyword evidence="4 6" id="KW-0378">Hydrolase</keyword>
<evidence type="ECO:0000256" key="8">
    <source>
        <dbReference type="SAM" id="MobiDB-lite"/>
    </source>
</evidence>
<feature type="site" description="Important for enzyme activity" evidence="6">
    <location>
        <position position="235"/>
    </location>
</feature>
<comment type="catalytic activity">
    <reaction evidence="1 6 7">
        <text>Thiol-dependent hydrolysis of ester, thioester, amide, peptide and isopeptide bonds formed by the C-terminal Gly of ubiquitin (a 76-residue protein attached to proteins as an intracellular targeting signal).</text>
        <dbReference type="EC" id="3.4.19.12"/>
    </reaction>
</comment>
<evidence type="ECO:0000256" key="5">
    <source>
        <dbReference type="ARBA" id="ARBA00022807"/>
    </source>
</evidence>
<dbReference type="InterPro" id="IPR038765">
    <property type="entry name" value="Papain-like_cys_pep_sf"/>
</dbReference>
<accession>A0A6G1HVJ6</accession>
<dbReference type="AlphaFoldDB" id="A0A6G1HVJ6"/>
<dbReference type="PROSITE" id="PS52048">
    <property type="entry name" value="UCH_DOMAIN"/>
    <property type="match status" value="1"/>
</dbReference>
<dbReference type="EMBL" id="ML996696">
    <property type="protein sequence ID" value="KAF2399954.1"/>
    <property type="molecule type" value="Genomic_DNA"/>
</dbReference>
<evidence type="ECO:0000256" key="7">
    <source>
        <dbReference type="RuleBase" id="RU361215"/>
    </source>
</evidence>
<dbReference type="GO" id="GO:0004843">
    <property type="term" value="F:cysteine-type deubiquitinase activity"/>
    <property type="evidence" value="ECO:0007669"/>
    <property type="project" value="UniProtKB-UniRule"/>
</dbReference>
<evidence type="ECO:0000256" key="4">
    <source>
        <dbReference type="ARBA" id="ARBA00022801"/>
    </source>
</evidence>
<feature type="domain" description="UCH catalytic" evidence="9">
    <location>
        <begin position="43"/>
        <end position="281"/>
    </location>
</feature>
<evidence type="ECO:0000313" key="11">
    <source>
        <dbReference type="Proteomes" id="UP000799640"/>
    </source>
</evidence>
<dbReference type="Pfam" id="PF01088">
    <property type="entry name" value="Peptidase_C12"/>
    <property type="match status" value="1"/>
</dbReference>
<dbReference type="OrthoDB" id="1924260at2759"/>
<evidence type="ECO:0000256" key="3">
    <source>
        <dbReference type="ARBA" id="ARBA00022786"/>
    </source>
</evidence>
<keyword evidence="3 6" id="KW-0833">Ubl conjugation pathway</keyword>
<dbReference type="FunFam" id="3.40.532.10:FF:000010">
    <property type="entry name" value="Ubiquitin carboxyl-terminal hydrolase"/>
    <property type="match status" value="1"/>
</dbReference>
<dbReference type="Proteomes" id="UP000799640">
    <property type="component" value="Unassembled WGS sequence"/>
</dbReference>
<evidence type="ECO:0000256" key="1">
    <source>
        <dbReference type="ARBA" id="ARBA00000707"/>
    </source>
</evidence>
<dbReference type="InterPro" id="IPR001578">
    <property type="entry name" value="Peptidase_C12_UCH"/>
</dbReference>
<feature type="active site" description="Proton donor" evidence="6">
    <location>
        <position position="220"/>
    </location>
</feature>
<organism evidence="10 11">
    <name type="scientific">Trichodelitschia bisporula</name>
    <dbReference type="NCBI Taxonomy" id="703511"/>
    <lineage>
        <taxon>Eukaryota</taxon>
        <taxon>Fungi</taxon>
        <taxon>Dikarya</taxon>
        <taxon>Ascomycota</taxon>
        <taxon>Pezizomycotina</taxon>
        <taxon>Dothideomycetes</taxon>
        <taxon>Dothideomycetes incertae sedis</taxon>
        <taxon>Phaeotrichales</taxon>
        <taxon>Phaeotrichaceae</taxon>
        <taxon>Trichodelitschia</taxon>
    </lineage>
</organism>
<dbReference type="InterPro" id="IPR036959">
    <property type="entry name" value="Peptidase_C12_UCH_sf"/>
</dbReference>
<reference evidence="10" key="1">
    <citation type="journal article" date="2020" name="Stud. Mycol.">
        <title>101 Dothideomycetes genomes: a test case for predicting lifestyles and emergence of pathogens.</title>
        <authorList>
            <person name="Haridas S."/>
            <person name="Albert R."/>
            <person name="Binder M."/>
            <person name="Bloem J."/>
            <person name="Labutti K."/>
            <person name="Salamov A."/>
            <person name="Andreopoulos B."/>
            <person name="Baker S."/>
            <person name="Barry K."/>
            <person name="Bills G."/>
            <person name="Bluhm B."/>
            <person name="Cannon C."/>
            <person name="Castanera R."/>
            <person name="Culley D."/>
            <person name="Daum C."/>
            <person name="Ezra D."/>
            <person name="Gonzalez J."/>
            <person name="Henrissat B."/>
            <person name="Kuo A."/>
            <person name="Liang C."/>
            <person name="Lipzen A."/>
            <person name="Lutzoni F."/>
            <person name="Magnuson J."/>
            <person name="Mondo S."/>
            <person name="Nolan M."/>
            <person name="Ohm R."/>
            <person name="Pangilinan J."/>
            <person name="Park H.-J."/>
            <person name="Ramirez L."/>
            <person name="Alfaro M."/>
            <person name="Sun H."/>
            <person name="Tritt A."/>
            <person name="Yoshinaga Y."/>
            <person name="Zwiers L.-H."/>
            <person name="Turgeon B."/>
            <person name="Goodwin S."/>
            <person name="Spatafora J."/>
            <person name="Crous P."/>
            <person name="Grigoriev I."/>
        </authorList>
    </citation>
    <scope>NUCLEOTIDE SEQUENCE</scope>
    <source>
        <strain evidence="10">CBS 262.69</strain>
    </source>
</reference>
<keyword evidence="5 6" id="KW-0788">Thiol protease</keyword>
<gene>
    <name evidence="10" type="ORF">EJ06DRAFT_477820</name>
</gene>
<protein>
    <recommendedName>
        <fullName evidence="7">Ubiquitin carboxyl-terminal hydrolase</fullName>
        <ecNumber evidence="7">3.4.19.12</ecNumber>
    </recommendedName>
</protein>
<feature type="region of interest" description="Disordered" evidence="8">
    <location>
        <begin position="1"/>
        <end position="32"/>
    </location>
</feature>
<feature type="site" description="Transition state stabilizer" evidence="6">
    <location>
        <position position="116"/>
    </location>
</feature>
<comment type="similarity">
    <text evidence="6 7">Belongs to the peptidase C12 family.</text>
</comment>
<dbReference type="PANTHER" id="PTHR10589:SF29">
    <property type="entry name" value="UBIQUITIN CARBOXYL-TERMINAL HYDROLASE"/>
    <property type="match status" value="1"/>
</dbReference>
<dbReference type="PANTHER" id="PTHR10589">
    <property type="entry name" value="UBIQUITIN CARBOXYL-TERMINAL HYDROLASE"/>
    <property type="match status" value="1"/>
</dbReference>
<dbReference type="GO" id="GO:0006511">
    <property type="term" value="P:ubiquitin-dependent protein catabolic process"/>
    <property type="evidence" value="ECO:0007669"/>
    <property type="project" value="UniProtKB-UniRule"/>
</dbReference>
<name>A0A6G1HVJ6_9PEZI</name>
<dbReference type="Gene3D" id="3.40.532.10">
    <property type="entry name" value="Peptidase C12, ubiquitin carboxyl-terminal hydrolase"/>
    <property type="match status" value="1"/>
</dbReference>
<keyword evidence="2 6" id="KW-0645">Protease</keyword>
<dbReference type="GO" id="GO:0005737">
    <property type="term" value="C:cytoplasm"/>
    <property type="evidence" value="ECO:0007669"/>
    <property type="project" value="TreeGrafter"/>
</dbReference>
<sequence length="428" mass="48176">MEGPRPKRQRKVTQPDPSGCRRQVHYSPPYQAATEEEKQNWKGFCEIESDPAFFSSMLRDFGVKGVKVTEVLGLDEDMLQLLPQPIYGLIFLFQYQGVDAGEQEDTAPNHVWFATQGAANMCATVALLNIVNNIPDAELGPELRDFKAQTMGMTPIERGRWLESFRHIKNVHNSFARKIDMLNIDLHAKQQADVAAAAAKKPRGRGGKGRKAVAEEAAFHFVAYVPIENEIWRLDGLDTQPQKFGSHEGQNWLKVIAPVLAARMNEFTDGELEFTLLALVKDPLDSIREALTANMRHLRTIEARLDSCSSSWKDFTPWTDPDESRSFRGPDEAIGITEAMVVACRSPSVPEYTATDTQASLLEGRMTVIAEQKSLRAQLRDEMFSRNQDDQKTVDRKAEYGPFIQGWLMALAENGVLQQLTKKYSTKK</sequence>
<dbReference type="GO" id="GO:0016579">
    <property type="term" value="P:protein deubiquitination"/>
    <property type="evidence" value="ECO:0007669"/>
    <property type="project" value="TreeGrafter"/>
</dbReference>
<feature type="active site" description="Nucleophile" evidence="6">
    <location>
        <position position="122"/>
    </location>
</feature>
<evidence type="ECO:0000256" key="6">
    <source>
        <dbReference type="PROSITE-ProRule" id="PRU01393"/>
    </source>
</evidence>
<dbReference type="SUPFAM" id="SSF54001">
    <property type="entry name" value="Cysteine proteinases"/>
    <property type="match status" value="1"/>
</dbReference>
<feature type="compositionally biased region" description="Basic residues" evidence="8">
    <location>
        <begin position="1"/>
        <end position="11"/>
    </location>
</feature>
<evidence type="ECO:0000259" key="9">
    <source>
        <dbReference type="PROSITE" id="PS52048"/>
    </source>
</evidence>
<evidence type="ECO:0000256" key="2">
    <source>
        <dbReference type="ARBA" id="ARBA00022670"/>
    </source>
</evidence>
<dbReference type="EC" id="3.4.19.12" evidence="7"/>
<evidence type="ECO:0000313" key="10">
    <source>
        <dbReference type="EMBL" id="KAF2399954.1"/>
    </source>
</evidence>
<keyword evidence="11" id="KW-1185">Reference proteome</keyword>